<feature type="region of interest" description="Disordered" evidence="1">
    <location>
        <begin position="225"/>
        <end position="336"/>
    </location>
</feature>
<reference evidence="2" key="1">
    <citation type="journal article" date="2017" name="Nature">
        <title>The genome of Chenopodium quinoa.</title>
        <authorList>
            <person name="Jarvis D.E."/>
            <person name="Ho Y.S."/>
            <person name="Lightfoot D.J."/>
            <person name="Schmoeckel S.M."/>
            <person name="Li B."/>
            <person name="Borm T.J.A."/>
            <person name="Ohyanagi H."/>
            <person name="Mineta K."/>
            <person name="Michell C.T."/>
            <person name="Saber N."/>
            <person name="Kharbatia N.M."/>
            <person name="Rupper R.R."/>
            <person name="Sharp A.R."/>
            <person name="Dally N."/>
            <person name="Boughton B.A."/>
            <person name="Woo Y.H."/>
            <person name="Gao G."/>
            <person name="Schijlen E.G.W.M."/>
            <person name="Guo X."/>
            <person name="Momin A.A."/>
            <person name="Negrao S."/>
            <person name="Al-Babili S."/>
            <person name="Gehring C."/>
            <person name="Roessner U."/>
            <person name="Jung C."/>
            <person name="Murphy K."/>
            <person name="Arold S.T."/>
            <person name="Gojobori T."/>
            <person name="van der Linden C.G."/>
            <person name="van Loo E.N."/>
            <person name="Jellen E.N."/>
            <person name="Maughan P.J."/>
            <person name="Tester M."/>
        </authorList>
    </citation>
    <scope>NUCLEOTIDE SEQUENCE [LARGE SCALE GENOMIC DNA]</scope>
    <source>
        <strain evidence="2">cv. PI 614886</strain>
    </source>
</reference>
<feature type="region of interest" description="Disordered" evidence="1">
    <location>
        <begin position="588"/>
        <end position="618"/>
    </location>
</feature>
<accession>A0A803N3V0</accession>
<dbReference type="PANTHER" id="PTHR33737:SF2">
    <property type="entry name" value="OS12G0102700 PROTEIN"/>
    <property type="match status" value="1"/>
</dbReference>
<feature type="compositionally biased region" description="Polar residues" evidence="1">
    <location>
        <begin position="248"/>
        <end position="265"/>
    </location>
</feature>
<sequence length="618" mass="64711">MEVLETPQIDAETDAFSLIDVSASDDDFLLASSSEPSIADNADHIFTEGAPTDQPSDSLVLHKPGKTGKCNLRKSLAWDSAFFTNAGVLDPEELSSIMEGSETGVKQSPFLPGIQEELSKSTDSISTFQSDNVTLESLEADLFCDIRASIQRCSKSSTKESSGDVKIHGEEPKNDCSTKIPEPSRKLAKPKTASNKLNMAARGPMRTLKPGSVCKQEIKACKSLAPPVNRSREPTSLLSRPLKPASGPSLQVAATTKRMSISASRVKSDSKAAGNVKGAGKGTSLPDASHQVDSRKPLPKAPSSSKISAASSVLNRTKTYSSRSSCDSSSSSASENVRKFQMGVIRKKTLDKNVSLLPGVKNRASTNTVEKVKSQNKQSHLSDYLKSRSTPSCSISPASSISEWSTESCSSTATVNQKHFGLNPCPPTSHDVGADSNVSQNLLNLSSDRALGDHDNQVPISSQSAIQPSIGSAVSNPHPGSAKPSGLRMPSPNIGFFDGAKAGGKTPSSSSQPRSALPSSLPRSAAGTPKTSGATNKTRLGFGTSASKITESAAATAKPKEQIIDANLKTDAARTPLTVKNRVSNVVEVSTSPPGSGIESFSKGDAVPSLEITQKGSS</sequence>
<dbReference type="OMA" id="ESESWVM"/>
<dbReference type="GO" id="GO:0008017">
    <property type="term" value="F:microtubule binding"/>
    <property type="evidence" value="ECO:0007669"/>
    <property type="project" value="InterPro"/>
</dbReference>
<dbReference type="AlphaFoldDB" id="A0A803N3V0"/>
<proteinExistence type="predicted"/>
<evidence type="ECO:0000256" key="1">
    <source>
        <dbReference type="SAM" id="MobiDB-lite"/>
    </source>
</evidence>
<feature type="compositionally biased region" description="Low complexity" evidence="1">
    <location>
        <begin position="321"/>
        <end position="334"/>
    </location>
</feature>
<feature type="compositionally biased region" description="Basic and acidic residues" evidence="1">
    <location>
        <begin position="157"/>
        <end position="176"/>
    </location>
</feature>
<feature type="compositionally biased region" description="Low complexity" evidence="1">
    <location>
        <begin position="507"/>
        <end position="526"/>
    </location>
</feature>
<name>A0A803N3V0_CHEQI</name>
<feature type="region of interest" description="Disordered" evidence="1">
    <location>
        <begin position="157"/>
        <end position="191"/>
    </location>
</feature>
<feature type="region of interest" description="Disordered" evidence="1">
    <location>
        <begin position="361"/>
        <end position="397"/>
    </location>
</feature>
<reference evidence="2" key="2">
    <citation type="submission" date="2021-03" db="UniProtKB">
        <authorList>
            <consortium name="EnsemblPlants"/>
        </authorList>
    </citation>
    <scope>IDENTIFICATION</scope>
</reference>
<protein>
    <submittedName>
        <fullName evidence="2">Uncharacterized protein</fullName>
    </submittedName>
</protein>
<dbReference type="PANTHER" id="PTHR33737">
    <property type="entry name" value="OS05G0121800 PROTEIN"/>
    <property type="match status" value="1"/>
</dbReference>
<keyword evidence="3" id="KW-1185">Reference proteome</keyword>
<gene>
    <name evidence="2" type="primary">LOC110717257</name>
</gene>
<dbReference type="InterPro" id="IPR045882">
    <property type="entry name" value="GPT1/2"/>
</dbReference>
<feature type="compositionally biased region" description="Low complexity" evidence="1">
    <location>
        <begin position="301"/>
        <end position="312"/>
    </location>
</feature>
<dbReference type="Gramene" id="AUR62040021-RA">
    <property type="protein sequence ID" value="AUR62040021-RA:cds"/>
    <property type="gene ID" value="AUR62040021"/>
</dbReference>
<feature type="compositionally biased region" description="Low complexity" evidence="1">
    <location>
        <begin position="387"/>
        <end position="397"/>
    </location>
</feature>
<evidence type="ECO:0000313" key="3">
    <source>
        <dbReference type="Proteomes" id="UP000596660"/>
    </source>
</evidence>
<evidence type="ECO:0000313" key="2">
    <source>
        <dbReference type="EnsemblPlants" id="AUR62040021-RA:cds"/>
    </source>
</evidence>
<feature type="compositionally biased region" description="Polar residues" evidence="1">
    <location>
        <begin position="529"/>
        <end position="544"/>
    </location>
</feature>
<feature type="compositionally biased region" description="Polar residues" evidence="1">
    <location>
        <begin position="363"/>
        <end position="381"/>
    </location>
</feature>
<feature type="region of interest" description="Disordered" evidence="1">
    <location>
        <begin position="469"/>
        <end position="544"/>
    </location>
</feature>
<organism evidence="2 3">
    <name type="scientific">Chenopodium quinoa</name>
    <name type="common">Quinoa</name>
    <dbReference type="NCBI Taxonomy" id="63459"/>
    <lineage>
        <taxon>Eukaryota</taxon>
        <taxon>Viridiplantae</taxon>
        <taxon>Streptophyta</taxon>
        <taxon>Embryophyta</taxon>
        <taxon>Tracheophyta</taxon>
        <taxon>Spermatophyta</taxon>
        <taxon>Magnoliopsida</taxon>
        <taxon>eudicotyledons</taxon>
        <taxon>Gunneridae</taxon>
        <taxon>Pentapetalae</taxon>
        <taxon>Caryophyllales</taxon>
        <taxon>Chenopodiaceae</taxon>
        <taxon>Chenopodioideae</taxon>
        <taxon>Atripliceae</taxon>
        <taxon>Chenopodium</taxon>
    </lineage>
</organism>
<dbReference type="EnsemblPlants" id="AUR62040021-RA">
    <property type="protein sequence ID" value="AUR62040021-RA:cds"/>
    <property type="gene ID" value="AUR62040021"/>
</dbReference>
<dbReference type="Proteomes" id="UP000596660">
    <property type="component" value="Unplaced"/>
</dbReference>